<name>A0A9R1BCH0_TRITD</name>
<keyword evidence="2" id="KW-0812">Transmembrane</keyword>
<feature type="region of interest" description="Disordered" evidence="1">
    <location>
        <begin position="117"/>
        <end position="145"/>
    </location>
</feature>
<keyword evidence="4" id="KW-1185">Reference proteome</keyword>
<dbReference type="Gramene" id="TRITD6Bv1G154030.1">
    <property type="protein sequence ID" value="TRITD6Bv1G154030.1"/>
    <property type="gene ID" value="TRITD6Bv1G154030"/>
</dbReference>
<dbReference type="Proteomes" id="UP000324705">
    <property type="component" value="Chromosome 6B"/>
</dbReference>
<reference evidence="3 4" key="1">
    <citation type="submission" date="2017-09" db="EMBL/GenBank/DDBJ databases">
        <authorList>
            <consortium name="International Durum Wheat Genome Sequencing Consortium (IDWGSC)"/>
            <person name="Milanesi L."/>
        </authorList>
    </citation>
    <scope>NUCLEOTIDE SEQUENCE [LARGE SCALE GENOMIC DNA]</scope>
    <source>
        <strain evidence="4">cv. Svevo</strain>
    </source>
</reference>
<gene>
    <name evidence="3" type="ORF">TRITD_6Bv1G154030</name>
</gene>
<organism evidence="3 4">
    <name type="scientific">Triticum turgidum subsp. durum</name>
    <name type="common">Durum wheat</name>
    <name type="synonym">Triticum durum</name>
    <dbReference type="NCBI Taxonomy" id="4567"/>
    <lineage>
        <taxon>Eukaryota</taxon>
        <taxon>Viridiplantae</taxon>
        <taxon>Streptophyta</taxon>
        <taxon>Embryophyta</taxon>
        <taxon>Tracheophyta</taxon>
        <taxon>Spermatophyta</taxon>
        <taxon>Magnoliopsida</taxon>
        <taxon>Liliopsida</taxon>
        <taxon>Poales</taxon>
        <taxon>Poaceae</taxon>
        <taxon>BOP clade</taxon>
        <taxon>Pooideae</taxon>
        <taxon>Triticodae</taxon>
        <taxon>Triticeae</taxon>
        <taxon>Triticinae</taxon>
        <taxon>Triticum</taxon>
    </lineage>
</organism>
<proteinExistence type="predicted"/>
<evidence type="ECO:0000313" key="4">
    <source>
        <dbReference type="Proteomes" id="UP000324705"/>
    </source>
</evidence>
<accession>A0A9R1BCH0</accession>
<evidence type="ECO:0000313" key="3">
    <source>
        <dbReference type="EMBL" id="VAI59590.1"/>
    </source>
</evidence>
<keyword evidence="2" id="KW-0472">Membrane</keyword>
<dbReference type="AlphaFoldDB" id="A0A9R1BCH0"/>
<feature type="transmembrane region" description="Helical" evidence="2">
    <location>
        <begin position="12"/>
        <end position="29"/>
    </location>
</feature>
<sequence>MARYRTQNMCLIMVHTIGWFLLPICFFVGSSNLKPLSCKEEQVMWIFYEQKIQEVCRAFIFPHKIQLNMASPQRNGIRTPFQDLTNTRNSGSGADDEGNKTYIYITLRVCQLPQVPTSPTLGLPGKPAAGSSTGSRDRSNNVGGSLQQRMGLLGWAREAAA</sequence>
<protein>
    <submittedName>
        <fullName evidence="3">Uncharacterized protein</fullName>
    </submittedName>
</protein>
<feature type="compositionally biased region" description="Polar residues" evidence="1">
    <location>
        <begin position="130"/>
        <end position="145"/>
    </location>
</feature>
<keyword evidence="2" id="KW-1133">Transmembrane helix</keyword>
<evidence type="ECO:0000256" key="1">
    <source>
        <dbReference type="SAM" id="MobiDB-lite"/>
    </source>
</evidence>
<dbReference type="EMBL" id="LT934122">
    <property type="protein sequence ID" value="VAI59590.1"/>
    <property type="molecule type" value="Genomic_DNA"/>
</dbReference>
<evidence type="ECO:0000256" key="2">
    <source>
        <dbReference type="SAM" id="Phobius"/>
    </source>
</evidence>